<comment type="caution">
    <text evidence="10">The sequence shown here is derived from an EMBL/GenBank/DDBJ whole genome shotgun (WGS) entry which is preliminary data.</text>
</comment>
<comment type="pathway">
    <text evidence="1">Antibiotic biosynthesis; vancomycin biosynthesis.</text>
</comment>
<dbReference type="PANTHER" id="PTHR46696:SF6">
    <property type="entry name" value="P450, PUTATIVE (EUROFUNG)-RELATED"/>
    <property type="match status" value="1"/>
</dbReference>
<proteinExistence type="inferred from homology"/>
<name>A0A2P2FRI9_AMYLU</name>
<dbReference type="CDD" id="cd11030">
    <property type="entry name" value="CYP105-like"/>
    <property type="match status" value="1"/>
</dbReference>
<evidence type="ECO:0000256" key="1">
    <source>
        <dbReference type="ARBA" id="ARBA00004660"/>
    </source>
</evidence>
<dbReference type="AlphaFoldDB" id="A0A2P2FRI9"/>
<evidence type="ECO:0000256" key="7">
    <source>
        <dbReference type="ARBA" id="ARBA00023033"/>
    </source>
</evidence>
<dbReference type="FunFam" id="1.10.630.10:FF:000018">
    <property type="entry name" value="Cytochrome P450 monooxygenase"/>
    <property type="match status" value="1"/>
</dbReference>
<dbReference type="EMBL" id="JFBM01000018">
    <property type="protein sequence ID" value="KFU79344.1"/>
    <property type="molecule type" value="Genomic_DNA"/>
</dbReference>
<dbReference type="Pfam" id="PF00067">
    <property type="entry name" value="p450"/>
    <property type="match status" value="1"/>
</dbReference>
<dbReference type="GO" id="GO:0004497">
    <property type="term" value="F:monooxygenase activity"/>
    <property type="evidence" value="ECO:0007669"/>
    <property type="project" value="UniProtKB-KW"/>
</dbReference>
<keyword evidence="6 9" id="KW-0408">Iron</keyword>
<evidence type="ECO:0000313" key="11">
    <source>
        <dbReference type="Proteomes" id="UP000256220"/>
    </source>
</evidence>
<sequence>MRRIMVVPLPHQRIRLDPAPELWALHQEGPLHSYDTETGLNGRRQWLVTGYDEVRAILADATRFSSMRPVDDEADRAHLPGILQAYDPPDHTRLRGTVAGAFSVRRIERLRPRVEEVIEEGLDDLESMGSPIDFVRYAGWPIPALIACEFLGVPRDDQADLSRMIRDSRESRIPKQRAQSSLGVVNYCEKLAARERRDPGDELIGFIVREHGDKVSDEELSGLAEAILIVAVEQMAAQLAMAVLLFATNPAQLSLLREGPELVDSATEEVLRFPTIVEAPSPRTALVDLNIAGHDIHAGDVLTCSMLAVNRALGDKFDITRENTPGHLAFGHGIHHCVGAPLARLELRVALPILARRFPALRLAVPEEELRFVAGKPAPFNIEELPVEW</sequence>
<evidence type="ECO:0000313" key="10">
    <source>
        <dbReference type="EMBL" id="KFU79344.1"/>
    </source>
</evidence>
<evidence type="ECO:0000256" key="9">
    <source>
        <dbReference type="RuleBase" id="RU000461"/>
    </source>
</evidence>
<dbReference type="PANTHER" id="PTHR46696">
    <property type="entry name" value="P450, PUTATIVE (EUROFUNG)-RELATED"/>
    <property type="match status" value="1"/>
</dbReference>
<evidence type="ECO:0000256" key="2">
    <source>
        <dbReference type="ARBA" id="ARBA00010617"/>
    </source>
</evidence>
<accession>A0A2P2FRI9</accession>
<dbReference type="Gene3D" id="1.10.630.10">
    <property type="entry name" value="Cytochrome P450"/>
    <property type="match status" value="1"/>
</dbReference>
<evidence type="ECO:0000256" key="5">
    <source>
        <dbReference type="ARBA" id="ARBA00023002"/>
    </source>
</evidence>
<dbReference type="GO" id="GO:0016705">
    <property type="term" value="F:oxidoreductase activity, acting on paired donors, with incorporation or reduction of molecular oxygen"/>
    <property type="evidence" value="ECO:0007669"/>
    <property type="project" value="InterPro"/>
</dbReference>
<dbReference type="PRINTS" id="PR00359">
    <property type="entry name" value="BP450"/>
</dbReference>
<dbReference type="InterPro" id="IPR002397">
    <property type="entry name" value="Cyt_P450_B"/>
</dbReference>
<evidence type="ECO:0000256" key="6">
    <source>
        <dbReference type="ARBA" id="ARBA00023004"/>
    </source>
</evidence>
<comment type="function">
    <text evidence="8">Involved in the coupling of aromatic side chains of the heptapeptide of vancomycin.</text>
</comment>
<dbReference type="GO" id="GO:0020037">
    <property type="term" value="F:heme binding"/>
    <property type="evidence" value="ECO:0007669"/>
    <property type="project" value="InterPro"/>
</dbReference>
<dbReference type="Proteomes" id="UP000256220">
    <property type="component" value="Unassembled WGS sequence"/>
</dbReference>
<comment type="similarity">
    <text evidence="2 9">Belongs to the cytochrome P450 family.</text>
</comment>
<dbReference type="InterPro" id="IPR017972">
    <property type="entry name" value="Cyt_P450_CS"/>
</dbReference>
<reference evidence="10 11" key="1">
    <citation type="journal article" date="2014" name="Genome Announc.">
        <title>Draft Genome Sequence of Amycolatopsis lurida NRRL 2430, Producer of the Glycopeptide Family Antibiotic Ristocetin.</title>
        <authorList>
            <person name="Kwun M.J."/>
            <person name="Hong H.J."/>
        </authorList>
    </citation>
    <scope>NUCLEOTIDE SEQUENCE [LARGE SCALE GENOMIC DNA]</scope>
    <source>
        <strain evidence="10 11">NRRL 2430</strain>
    </source>
</reference>
<dbReference type="InterPro" id="IPR036396">
    <property type="entry name" value="Cyt_P450_sf"/>
</dbReference>
<keyword evidence="11" id="KW-1185">Reference proteome</keyword>
<evidence type="ECO:0000256" key="4">
    <source>
        <dbReference type="ARBA" id="ARBA00022723"/>
    </source>
</evidence>
<keyword evidence="5 9" id="KW-0560">Oxidoreductase</keyword>
<dbReference type="InterPro" id="IPR001128">
    <property type="entry name" value="Cyt_P450"/>
</dbReference>
<evidence type="ECO:0000256" key="3">
    <source>
        <dbReference type="ARBA" id="ARBA00022617"/>
    </source>
</evidence>
<organism evidence="10 11">
    <name type="scientific">Amycolatopsis lurida NRRL 2430</name>
    <dbReference type="NCBI Taxonomy" id="1460371"/>
    <lineage>
        <taxon>Bacteria</taxon>
        <taxon>Bacillati</taxon>
        <taxon>Actinomycetota</taxon>
        <taxon>Actinomycetes</taxon>
        <taxon>Pseudonocardiales</taxon>
        <taxon>Pseudonocardiaceae</taxon>
        <taxon>Amycolatopsis</taxon>
    </lineage>
</organism>
<gene>
    <name evidence="10" type="ORF">BB31_20700</name>
</gene>
<evidence type="ECO:0000256" key="8">
    <source>
        <dbReference type="ARBA" id="ARBA00055433"/>
    </source>
</evidence>
<dbReference type="PROSITE" id="PS00086">
    <property type="entry name" value="CYTOCHROME_P450"/>
    <property type="match status" value="1"/>
</dbReference>
<protein>
    <submittedName>
        <fullName evidence="10">Cytochrome P450 hydroxylase</fullName>
    </submittedName>
</protein>
<keyword evidence="7 9" id="KW-0503">Monooxygenase</keyword>
<keyword evidence="4 9" id="KW-0479">Metal-binding</keyword>
<dbReference type="GO" id="GO:0005506">
    <property type="term" value="F:iron ion binding"/>
    <property type="evidence" value="ECO:0007669"/>
    <property type="project" value="InterPro"/>
</dbReference>
<dbReference type="SUPFAM" id="SSF48264">
    <property type="entry name" value="Cytochrome P450"/>
    <property type="match status" value="1"/>
</dbReference>
<keyword evidence="3 9" id="KW-0349">Heme</keyword>